<reference evidence="10 11" key="1">
    <citation type="submission" date="2019-08" db="EMBL/GenBank/DDBJ databases">
        <title>Genomic characterization of a novel candidate phylum (ARYD3) from a high temperature, high salinity tertiary oil reservoir in north central Oklahoma, USA.</title>
        <authorList>
            <person name="Youssef N.H."/>
            <person name="Yadav A."/>
            <person name="Elshahed M.S."/>
        </authorList>
    </citation>
    <scope>NUCLEOTIDE SEQUENCE [LARGE SCALE GENOMIC DNA]</scope>
    <source>
        <strain evidence="10">ARYD1</strain>
    </source>
</reference>
<dbReference type="GO" id="GO:0005737">
    <property type="term" value="C:cytoplasm"/>
    <property type="evidence" value="ECO:0007669"/>
    <property type="project" value="UniProtKB-SubCell"/>
</dbReference>
<dbReference type="FunFam" id="1.10.1740.110:FF:000001">
    <property type="entry name" value="Homoserine O-acetyltransferase"/>
    <property type="match status" value="1"/>
</dbReference>
<evidence type="ECO:0000313" key="10">
    <source>
        <dbReference type="EMBL" id="TYB33539.1"/>
    </source>
</evidence>
<dbReference type="PANTHER" id="PTHR32268:SF11">
    <property type="entry name" value="HOMOSERINE O-ACETYLTRANSFERASE"/>
    <property type="match status" value="1"/>
</dbReference>
<feature type="active site" evidence="7 8">
    <location>
        <position position="316"/>
    </location>
</feature>
<comment type="pathway">
    <text evidence="7">Amino-acid biosynthesis; L-methionine biosynthesis via de novo pathway; O-acetyl-L-homoserine from L-homoserine: step 1/1.</text>
</comment>
<dbReference type="Proteomes" id="UP000323337">
    <property type="component" value="Unassembled WGS sequence"/>
</dbReference>
<comment type="subunit">
    <text evidence="1 7">Homodimer.</text>
</comment>
<name>A0A5D0MRJ9_FLESI</name>
<evidence type="ECO:0000313" key="11">
    <source>
        <dbReference type="Proteomes" id="UP000323337"/>
    </source>
</evidence>
<dbReference type="InterPro" id="IPR008220">
    <property type="entry name" value="HAT_MetX-like"/>
</dbReference>
<feature type="domain" description="AB hydrolase-1" evidence="9">
    <location>
        <begin position="47"/>
        <end position="355"/>
    </location>
</feature>
<evidence type="ECO:0000256" key="2">
    <source>
        <dbReference type="ARBA" id="ARBA00022490"/>
    </source>
</evidence>
<dbReference type="HAMAP" id="MF_00296">
    <property type="entry name" value="MetX_acyltransf"/>
    <property type="match status" value="1"/>
</dbReference>
<evidence type="ECO:0000256" key="4">
    <source>
        <dbReference type="ARBA" id="ARBA00022679"/>
    </source>
</evidence>
<comment type="catalytic activity">
    <reaction evidence="7">
        <text>L-homoserine + acetyl-CoA = O-acetyl-L-homoserine + CoA</text>
        <dbReference type="Rhea" id="RHEA:13701"/>
        <dbReference type="ChEBI" id="CHEBI:57287"/>
        <dbReference type="ChEBI" id="CHEBI:57288"/>
        <dbReference type="ChEBI" id="CHEBI:57476"/>
        <dbReference type="ChEBI" id="CHEBI:57716"/>
        <dbReference type="EC" id="2.3.1.31"/>
    </reaction>
</comment>
<keyword evidence="6 7" id="KW-0012">Acyltransferase</keyword>
<evidence type="ECO:0000256" key="3">
    <source>
        <dbReference type="ARBA" id="ARBA00022605"/>
    </source>
</evidence>
<dbReference type="NCBIfam" id="NF001209">
    <property type="entry name" value="PRK00175.1"/>
    <property type="match status" value="1"/>
</dbReference>
<dbReference type="Pfam" id="PF00561">
    <property type="entry name" value="Abhydrolase_1"/>
    <property type="match status" value="1"/>
</dbReference>
<evidence type="ECO:0000256" key="8">
    <source>
        <dbReference type="PIRSR" id="PIRSR000443-1"/>
    </source>
</evidence>
<dbReference type="Gene3D" id="3.40.50.1820">
    <property type="entry name" value="alpha/beta hydrolase"/>
    <property type="match status" value="1"/>
</dbReference>
<gene>
    <name evidence="7" type="primary">metXA</name>
    <name evidence="10" type="ORF">FXF49_05915</name>
</gene>
<dbReference type="SUPFAM" id="SSF53474">
    <property type="entry name" value="alpha/beta-Hydrolases"/>
    <property type="match status" value="1"/>
</dbReference>
<dbReference type="NCBIfam" id="TIGR01392">
    <property type="entry name" value="homoserO_Ac_trn"/>
    <property type="match status" value="1"/>
</dbReference>
<dbReference type="GO" id="GO:0004414">
    <property type="term" value="F:homoserine O-acetyltransferase activity"/>
    <property type="evidence" value="ECO:0007669"/>
    <property type="project" value="UniProtKB-UniRule"/>
</dbReference>
<sequence length="370" mass="41925">MENNSVGLVKTQYVTFKDEFFFESGRVLNPITVAYETYGSLNEKKSNAILVCHALTGDHHAAGYNHPDDQKPGWWDNMIGPGKPLDTDKYFIISPNFLGSCFGTTGPASIDPATKEPYGLKFPVFTVKDMVKLQKRLIKYLGIEKLKTVIGGSMGGMQALEWAITFPEMVESVIPIATAGRITPMAVAFNTVARMSIMKDPNWNNGNYYGKTPPVDGLAIARMAGHITFLSDASFHKKFGRKYATLEGIYDFFGYFEVENYLRYNGYKFARNFDANSFLYIIKSMDIFDISYGYGSFEEAVGKIRCKTLFITFTSDFLFPNYQTEEIVDILNTLERDVTWENIESDYGHDAFLLEFDAQSDLIRNFLRNL</sequence>
<dbReference type="EC" id="2.3.1.31" evidence="7"/>
<comment type="subcellular location">
    <subcellularLocation>
        <location evidence="7">Cytoplasm</location>
    </subcellularLocation>
</comment>
<comment type="function">
    <text evidence="7">Transfers an acetyl group from acetyl-CoA to L-homoserine, forming acetyl-L-homoserine.</text>
</comment>
<feature type="active site" description="Nucleophile" evidence="7 8">
    <location>
        <position position="153"/>
    </location>
</feature>
<dbReference type="GO" id="GO:0009092">
    <property type="term" value="P:homoserine metabolic process"/>
    <property type="evidence" value="ECO:0007669"/>
    <property type="project" value="TreeGrafter"/>
</dbReference>
<evidence type="ECO:0000256" key="7">
    <source>
        <dbReference type="HAMAP-Rule" id="MF_00296"/>
    </source>
</evidence>
<keyword evidence="3 7" id="KW-0028">Amino-acid biosynthesis</keyword>
<dbReference type="RefSeq" id="WP_303700990.1">
    <property type="nucleotide sequence ID" value="NZ_VSIV01000136.1"/>
</dbReference>
<feature type="active site" evidence="7 8">
    <location>
        <position position="349"/>
    </location>
</feature>
<evidence type="ECO:0000256" key="6">
    <source>
        <dbReference type="ARBA" id="ARBA00023315"/>
    </source>
</evidence>
<evidence type="ECO:0000256" key="1">
    <source>
        <dbReference type="ARBA" id="ARBA00011738"/>
    </source>
</evidence>
<accession>A0A5D0MRJ9</accession>
<dbReference type="GO" id="GO:0009086">
    <property type="term" value="P:methionine biosynthetic process"/>
    <property type="evidence" value="ECO:0007669"/>
    <property type="project" value="UniProtKB-UniRule"/>
</dbReference>
<evidence type="ECO:0000259" key="9">
    <source>
        <dbReference type="Pfam" id="PF00561"/>
    </source>
</evidence>
<comment type="caution">
    <text evidence="10">The sequence shown here is derived from an EMBL/GenBank/DDBJ whole genome shotgun (WGS) entry which is preliminary data.</text>
</comment>
<organism evidence="10 11">
    <name type="scientific">Flexistipes sinusarabici</name>
    <dbReference type="NCBI Taxonomy" id="2352"/>
    <lineage>
        <taxon>Bacteria</taxon>
        <taxon>Pseudomonadati</taxon>
        <taxon>Deferribacterota</taxon>
        <taxon>Deferribacteres</taxon>
        <taxon>Deferribacterales</taxon>
        <taxon>Flexistipitaceae</taxon>
        <taxon>Flexistipes</taxon>
    </lineage>
</organism>
<dbReference type="PANTHER" id="PTHR32268">
    <property type="entry name" value="HOMOSERINE O-ACETYLTRANSFERASE"/>
    <property type="match status" value="1"/>
</dbReference>
<comment type="similarity">
    <text evidence="7">Belongs to the AB hydrolase superfamily. MetX family.</text>
</comment>
<comment type="caution">
    <text evidence="7">Lacks conserved residue(s) required for the propagation of feature annotation.</text>
</comment>
<dbReference type="AlphaFoldDB" id="A0A5D0MRJ9"/>
<feature type="binding site" evidence="7">
    <location>
        <position position="222"/>
    </location>
    <ligand>
        <name>substrate</name>
    </ligand>
</feature>
<dbReference type="InterPro" id="IPR000073">
    <property type="entry name" value="AB_hydrolase_1"/>
</dbReference>
<dbReference type="InterPro" id="IPR029058">
    <property type="entry name" value="AB_hydrolase_fold"/>
</dbReference>
<keyword evidence="4 7" id="KW-0808">Transferase</keyword>
<evidence type="ECO:0000256" key="5">
    <source>
        <dbReference type="ARBA" id="ARBA00023167"/>
    </source>
</evidence>
<dbReference type="EMBL" id="VSIV01000136">
    <property type="protein sequence ID" value="TYB33539.1"/>
    <property type="molecule type" value="Genomic_DNA"/>
</dbReference>
<keyword evidence="2 7" id="KW-0963">Cytoplasm</keyword>
<dbReference type="UniPathway" id="UPA00051">
    <property type="reaction ID" value="UER00074"/>
</dbReference>
<dbReference type="PIRSF" id="PIRSF000443">
    <property type="entry name" value="Homoser_Ac_trans"/>
    <property type="match status" value="1"/>
</dbReference>
<dbReference type="Gene3D" id="1.10.1740.110">
    <property type="match status" value="1"/>
</dbReference>
<proteinExistence type="inferred from homology"/>
<keyword evidence="5 7" id="KW-0486">Methionine biosynthesis</keyword>
<protein>
    <recommendedName>
        <fullName evidence="7">Homoserine O-acetyltransferase</fullName>
        <shortName evidence="7">HAT</shortName>
        <ecNumber evidence="7">2.3.1.31</ecNumber>
    </recommendedName>
    <alternativeName>
        <fullName evidence="7">Homoserine transacetylase</fullName>
        <shortName evidence="7">HTA</shortName>
    </alternativeName>
</protein>
<feature type="binding site" evidence="7">
    <location>
        <position position="350"/>
    </location>
    <ligand>
        <name>substrate</name>
    </ligand>
</feature>